<dbReference type="Gene3D" id="1.10.260.130">
    <property type="match status" value="1"/>
</dbReference>
<evidence type="ECO:0000313" key="1">
    <source>
        <dbReference type="EMBL" id="TWS22848.1"/>
    </source>
</evidence>
<dbReference type="PANTHER" id="PTHR34853:SF1">
    <property type="entry name" value="LIPASE 5"/>
    <property type="match status" value="1"/>
</dbReference>
<dbReference type="InterPro" id="IPR029058">
    <property type="entry name" value="AB_hydrolase_fold"/>
</dbReference>
<dbReference type="Pfam" id="PF03583">
    <property type="entry name" value="LIP"/>
    <property type="match status" value="1"/>
</dbReference>
<dbReference type="SUPFAM" id="SSF53474">
    <property type="entry name" value="alpha/beta-Hydrolases"/>
    <property type="match status" value="1"/>
</dbReference>
<evidence type="ECO:0000313" key="2">
    <source>
        <dbReference type="Proteomes" id="UP000319792"/>
    </source>
</evidence>
<proteinExistence type="predicted"/>
<dbReference type="GO" id="GO:0016042">
    <property type="term" value="P:lipid catabolic process"/>
    <property type="evidence" value="ECO:0007669"/>
    <property type="project" value="InterPro"/>
</dbReference>
<dbReference type="AlphaFoldDB" id="A0A5C5RJJ3"/>
<comment type="caution">
    <text evidence="1">The sequence shown here is derived from an EMBL/GenBank/DDBJ whole genome shotgun (WGS) entry which is preliminary data.</text>
</comment>
<dbReference type="Gene3D" id="3.40.50.1820">
    <property type="entry name" value="alpha/beta hydrolase"/>
    <property type="match status" value="1"/>
</dbReference>
<protein>
    <submittedName>
        <fullName evidence="1">Lipase</fullName>
    </submittedName>
</protein>
<dbReference type="PANTHER" id="PTHR34853">
    <property type="match status" value="1"/>
</dbReference>
<dbReference type="EMBL" id="VIGV01000006">
    <property type="protein sequence ID" value="TWS22848.1"/>
    <property type="molecule type" value="Genomic_DNA"/>
</dbReference>
<sequence>MCKRSPPARILRPVHRMFTNGEWDRFFRSVPNACRVAPNARSGGRDMTAVQNRTDLAEQWPAPAEPQMVGSDPFFDAPSGFEDAPEGTVLRYRDVSIGFLGRIKQKVRATQLLYRTVNMHGVPEVTVTTVISPLRGAKAGAPLVSYQCAIDSLHPKTFPSYVLQHGVRTEDASFPQIEYLFIAAAVAKGWTVSVPDHGGQAGRWGIPREPGYMVLDGLRAALSHEPLGLAADTRLGVWGYSGGGLATSWAAEIAPSYAPELNLIAGAVGAPVSDPGNVFVYLNNTLFTGLPTLVIAALAREYPTLREVLAEHVNDKGRKLFYEDALDWSPERAIRKMAHKDFGYYCDIPFEDIARLPKLLEIFDDIRPGQSAPTMPMLVVQSTKDQISPVTDAEAHVGRYSAGGTHVEYVTDQWSDHFSMHFLSAPMLLGWLADRLDGKPVAAAGHRHKRTIMASPQQLGRTLRLVGTLTRVGLGRRI</sequence>
<dbReference type="Proteomes" id="UP000319792">
    <property type="component" value="Unassembled WGS sequence"/>
</dbReference>
<name>A0A5C5RJJ3_9ACTN</name>
<accession>A0A5C5RJJ3</accession>
<keyword evidence="2" id="KW-1185">Reference proteome</keyword>
<organism evidence="1 2">
    <name type="scientific">Tsukamurella sputi</name>
    <dbReference type="NCBI Taxonomy" id="2591848"/>
    <lineage>
        <taxon>Bacteria</taxon>
        <taxon>Bacillati</taxon>
        <taxon>Actinomycetota</taxon>
        <taxon>Actinomycetes</taxon>
        <taxon>Mycobacteriales</taxon>
        <taxon>Tsukamurellaceae</taxon>
        <taxon>Tsukamurella</taxon>
    </lineage>
</organism>
<reference evidence="1 2" key="1">
    <citation type="submission" date="2019-08" db="EMBL/GenBank/DDBJ databases">
        <title>Tsukamurella conjunctivitidis sp. nov., Tsukamurella assacharolytica sp. nov. and Tsukamurella sputae sp. nov. isolated from patients with conjunctivitis, bacteraemia (lymphoma) and respiratory infection (sputum) in Hong Kong.</title>
        <authorList>
            <person name="Fok K.M.N."/>
            <person name="Fong J.Y.H."/>
        </authorList>
    </citation>
    <scope>NUCLEOTIDE SEQUENCE [LARGE SCALE GENOMIC DNA]</scope>
    <source>
        <strain evidence="1 2">HKU70</strain>
    </source>
</reference>
<gene>
    <name evidence="1" type="ORF">FK268_17740</name>
</gene>
<dbReference type="GO" id="GO:0004806">
    <property type="term" value="F:triacylglycerol lipase activity"/>
    <property type="evidence" value="ECO:0007669"/>
    <property type="project" value="InterPro"/>
</dbReference>
<dbReference type="InterPro" id="IPR005152">
    <property type="entry name" value="Lipase_secreted"/>
</dbReference>